<dbReference type="Proteomes" id="UP000282971">
    <property type="component" value="Unassembled WGS sequence"/>
</dbReference>
<reference evidence="1 2" key="1">
    <citation type="submission" date="2019-01" db="EMBL/GenBank/DDBJ databases">
        <authorList>
            <person name="Chen W.-M."/>
        </authorList>
    </citation>
    <scope>NUCLEOTIDE SEQUENCE [LARGE SCALE GENOMIC DNA]</scope>
    <source>
        <strain evidence="1 2">CCP-7</strain>
    </source>
</reference>
<dbReference type="OrthoDB" id="7205828at2"/>
<dbReference type="RefSeq" id="WP_127745607.1">
    <property type="nucleotide sequence ID" value="NZ_SACN01000003.1"/>
</dbReference>
<proteinExistence type="predicted"/>
<dbReference type="AlphaFoldDB" id="A0A437LY67"/>
<gene>
    <name evidence="1" type="ORF">EOD43_18975</name>
</gene>
<sequence>MSRPPLVERAFQLANGGGHPDWRTIEHQLIREGYAGVAFELNSPLLRKQLNRRCAAARE</sequence>
<organism evidence="1 2">
    <name type="scientific">Sphingomonas crocodyli</name>
    <dbReference type="NCBI Taxonomy" id="1979270"/>
    <lineage>
        <taxon>Bacteria</taxon>
        <taxon>Pseudomonadati</taxon>
        <taxon>Pseudomonadota</taxon>
        <taxon>Alphaproteobacteria</taxon>
        <taxon>Sphingomonadales</taxon>
        <taxon>Sphingomonadaceae</taxon>
        <taxon>Sphingomonas</taxon>
    </lineage>
</organism>
<evidence type="ECO:0000313" key="1">
    <source>
        <dbReference type="EMBL" id="RVT90351.1"/>
    </source>
</evidence>
<evidence type="ECO:0000313" key="2">
    <source>
        <dbReference type="Proteomes" id="UP000282971"/>
    </source>
</evidence>
<protein>
    <submittedName>
        <fullName evidence="1">Uncharacterized protein</fullName>
    </submittedName>
</protein>
<accession>A0A437LY67</accession>
<dbReference type="EMBL" id="SACN01000003">
    <property type="protein sequence ID" value="RVT90351.1"/>
    <property type="molecule type" value="Genomic_DNA"/>
</dbReference>
<comment type="caution">
    <text evidence="1">The sequence shown here is derived from an EMBL/GenBank/DDBJ whole genome shotgun (WGS) entry which is preliminary data.</text>
</comment>
<name>A0A437LY67_9SPHN</name>
<keyword evidence="2" id="KW-1185">Reference proteome</keyword>